<keyword evidence="1" id="KW-0472">Membrane</keyword>
<dbReference type="NCBIfam" id="TIGR03816">
    <property type="entry name" value="tadE_like_DECH"/>
    <property type="match status" value="1"/>
</dbReference>
<proteinExistence type="predicted"/>
<keyword evidence="4" id="KW-1185">Reference proteome</keyword>
<feature type="domain" description="Putative Flp pilus-assembly TadG-like N-terminal" evidence="2">
    <location>
        <begin position="13"/>
        <end position="59"/>
    </location>
</feature>
<dbReference type="Proteomes" id="UP001251870">
    <property type="component" value="Unassembled WGS sequence"/>
</dbReference>
<evidence type="ECO:0000313" key="4">
    <source>
        <dbReference type="Proteomes" id="UP001251870"/>
    </source>
</evidence>
<name>A0ABU2DS91_9MICC</name>
<dbReference type="InterPro" id="IPR021202">
    <property type="entry name" value="Rv3654c-like"/>
</dbReference>
<gene>
    <name evidence="3" type="ORF">RIL96_06645</name>
</gene>
<reference evidence="3 4" key="1">
    <citation type="submission" date="2023-09" db="EMBL/GenBank/DDBJ databases">
        <title>Description of three actinobacteria isolated from air of manufacturing shop in a pharmaceutical factory.</title>
        <authorList>
            <person name="Zhang D.-F."/>
        </authorList>
    </citation>
    <scope>NUCLEOTIDE SEQUENCE [LARGE SCALE GENOMIC DNA]</scope>
    <source>
        <strain evidence="3 4">LY-0111</strain>
    </source>
</reference>
<evidence type="ECO:0000313" key="3">
    <source>
        <dbReference type="EMBL" id="MDR8019241.1"/>
    </source>
</evidence>
<protein>
    <recommendedName>
        <fullName evidence="2">Putative Flp pilus-assembly TadG-like N-terminal domain-containing protein</fullName>
    </recommendedName>
</protein>
<dbReference type="RefSeq" id="WP_310548231.1">
    <property type="nucleotide sequence ID" value="NZ_JAVKGR010000006.1"/>
</dbReference>
<accession>A0ABU2DS91</accession>
<evidence type="ECO:0000256" key="1">
    <source>
        <dbReference type="SAM" id="Phobius"/>
    </source>
</evidence>
<keyword evidence="1" id="KW-0812">Transmembrane</keyword>
<sequence length="136" mass="13771">MRAVRRIFDDDHGSGTVLALGLISVLVLLLGLVHVLGAAYGAAAQAARTADLSALAAADVARGLAPGSPCQAAEETAHRGGAEMLSCTAGGDYDTELTVEVSVDVGERIAFVPEGIPRPELPARAVSRAGPPSATR</sequence>
<dbReference type="InterPro" id="IPR028087">
    <property type="entry name" value="Tad_N"/>
</dbReference>
<keyword evidence="1" id="KW-1133">Transmembrane helix</keyword>
<evidence type="ECO:0000259" key="2">
    <source>
        <dbReference type="Pfam" id="PF13400"/>
    </source>
</evidence>
<organism evidence="3 4">
    <name type="scientific">Nesterenkonia aerolata</name>
    <dbReference type="NCBI Taxonomy" id="3074079"/>
    <lineage>
        <taxon>Bacteria</taxon>
        <taxon>Bacillati</taxon>
        <taxon>Actinomycetota</taxon>
        <taxon>Actinomycetes</taxon>
        <taxon>Micrococcales</taxon>
        <taxon>Micrococcaceae</taxon>
        <taxon>Nesterenkonia</taxon>
    </lineage>
</organism>
<dbReference type="EMBL" id="JAVKGR010000006">
    <property type="protein sequence ID" value="MDR8019241.1"/>
    <property type="molecule type" value="Genomic_DNA"/>
</dbReference>
<feature type="transmembrane region" description="Helical" evidence="1">
    <location>
        <begin position="20"/>
        <end position="43"/>
    </location>
</feature>
<dbReference type="Pfam" id="PF13400">
    <property type="entry name" value="Tad"/>
    <property type="match status" value="1"/>
</dbReference>
<comment type="caution">
    <text evidence="3">The sequence shown here is derived from an EMBL/GenBank/DDBJ whole genome shotgun (WGS) entry which is preliminary data.</text>
</comment>